<name>A0AAV8ZBC3_9CUCU</name>
<protein>
    <submittedName>
        <fullName evidence="1">Uncharacterized protein</fullName>
    </submittedName>
</protein>
<proteinExistence type="predicted"/>
<evidence type="ECO:0000313" key="2">
    <source>
        <dbReference type="Proteomes" id="UP001162162"/>
    </source>
</evidence>
<dbReference type="Proteomes" id="UP001162162">
    <property type="component" value="Unassembled WGS sequence"/>
</dbReference>
<evidence type="ECO:0000313" key="1">
    <source>
        <dbReference type="EMBL" id="KAJ8960886.1"/>
    </source>
</evidence>
<dbReference type="EMBL" id="JAPWTK010000007">
    <property type="protein sequence ID" value="KAJ8960886.1"/>
    <property type="molecule type" value="Genomic_DNA"/>
</dbReference>
<reference evidence="1" key="1">
    <citation type="journal article" date="2023" name="Insect Mol. Biol.">
        <title>Genome sequencing provides insights into the evolution of gene families encoding plant cell wall-degrading enzymes in longhorned beetles.</title>
        <authorList>
            <person name="Shin N.R."/>
            <person name="Okamura Y."/>
            <person name="Kirsch R."/>
            <person name="Pauchet Y."/>
        </authorList>
    </citation>
    <scope>NUCLEOTIDE SEQUENCE</scope>
    <source>
        <strain evidence="1">AMC_N1</strain>
    </source>
</reference>
<comment type="caution">
    <text evidence="1">The sequence shown here is derived from an EMBL/GenBank/DDBJ whole genome shotgun (WGS) entry which is preliminary data.</text>
</comment>
<sequence length="431" mass="47619">MAPGLETYSQRKLCDDRLSSTVIGLSPLIPEPCIIEWEVLMPPVESYNATILSWPGKTSCMPVSQEIKDGGGDSCVCRLISMLEGSSGRKFVKLSCLWITEVFHVLVQCAQLKELRLLPKVCVKTQELQLVTEHNLMFAYNWCCCTTSAICNTLTGGGGGGNLRPPVTPKFANGFIRHPDAAKRPSSAALIVTITYKQHATTPFLAEEHAPPPPPPSSSNSGINIAPGSALEMGLNPHIITTNTKIDFLLQCTDRSSSVSAWCKKVLKLARYWFMKLACLWITQVIHVLVRCAQLKELLLLPKVCVKTQEPQLLTEHNNLMSVPSGPPLSVRDRRYDSVGIHVVHLISNIRVSVEIVGPPGAICAIGIIRRSMNHRGDAFNFRVLQQVVKLAFGRFEVTRQHRQFGRPYTYVYRDSKPGLDDDNSHAAIVA</sequence>
<keyword evidence="2" id="KW-1185">Reference proteome</keyword>
<organism evidence="1 2">
    <name type="scientific">Aromia moschata</name>
    <dbReference type="NCBI Taxonomy" id="1265417"/>
    <lineage>
        <taxon>Eukaryota</taxon>
        <taxon>Metazoa</taxon>
        <taxon>Ecdysozoa</taxon>
        <taxon>Arthropoda</taxon>
        <taxon>Hexapoda</taxon>
        <taxon>Insecta</taxon>
        <taxon>Pterygota</taxon>
        <taxon>Neoptera</taxon>
        <taxon>Endopterygota</taxon>
        <taxon>Coleoptera</taxon>
        <taxon>Polyphaga</taxon>
        <taxon>Cucujiformia</taxon>
        <taxon>Chrysomeloidea</taxon>
        <taxon>Cerambycidae</taxon>
        <taxon>Cerambycinae</taxon>
        <taxon>Callichromatini</taxon>
        <taxon>Aromia</taxon>
    </lineage>
</organism>
<accession>A0AAV8ZBC3</accession>
<dbReference type="AlphaFoldDB" id="A0AAV8ZBC3"/>
<gene>
    <name evidence="1" type="ORF">NQ318_020185</name>
</gene>